<feature type="region of interest" description="Disordered" evidence="1">
    <location>
        <begin position="20"/>
        <end position="64"/>
    </location>
</feature>
<proteinExistence type="predicted"/>
<dbReference type="Proteomes" id="UP000001555">
    <property type="component" value="Unassembled WGS sequence"/>
</dbReference>
<accession>B7PII3</accession>
<dbReference type="InParanoid" id="B7PII3"/>
<reference evidence="3" key="2">
    <citation type="submission" date="2020-05" db="UniProtKB">
        <authorList>
            <consortium name="EnsemblMetazoa"/>
        </authorList>
    </citation>
    <scope>IDENTIFICATION</scope>
    <source>
        <strain evidence="3">wikel</strain>
    </source>
</reference>
<sequence length="64" mass="7144">KPPSIHPSISLQLPSVLSLRFPPLKDPGETQEATLTTTPPRPRQENKKKPTPPPPEKTKQNKEN</sequence>
<feature type="non-terminal residue" evidence="2">
    <location>
        <position position="1"/>
    </location>
</feature>
<protein>
    <submittedName>
        <fullName evidence="2 3">Uncharacterized protein</fullName>
    </submittedName>
</protein>
<dbReference type="EMBL" id="ABJB011119299">
    <property type="status" value="NOT_ANNOTATED_CDS"/>
    <property type="molecule type" value="Genomic_DNA"/>
</dbReference>
<evidence type="ECO:0000313" key="3">
    <source>
        <dbReference type="EnsemblMetazoa" id="ISCW003524-PA"/>
    </source>
</evidence>
<dbReference type="HOGENOM" id="CLU_2874263_0_0_1"/>
<dbReference type="PaxDb" id="6945-B7PII3"/>
<dbReference type="EMBL" id="DS719450">
    <property type="protein sequence ID" value="EEC06405.1"/>
    <property type="molecule type" value="Genomic_DNA"/>
</dbReference>
<keyword evidence="4" id="KW-1185">Reference proteome</keyword>
<dbReference type="EnsemblMetazoa" id="ISCW003524-RA">
    <property type="protein sequence ID" value="ISCW003524-PA"/>
    <property type="gene ID" value="ISCW003524"/>
</dbReference>
<dbReference type="VEuPathDB" id="VectorBase:ISCI003524"/>
<evidence type="ECO:0000313" key="2">
    <source>
        <dbReference type="EMBL" id="EEC06405.1"/>
    </source>
</evidence>
<organism>
    <name type="scientific">Ixodes scapularis</name>
    <name type="common">Black-legged tick</name>
    <name type="synonym">Deer tick</name>
    <dbReference type="NCBI Taxonomy" id="6945"/>
    <lineage>
        <taxon>Eukaryota</taxon>
        <taxon>Metazoa</taxon>
        <taxon>Ecdysozoa</taxon>
        <taxon>Arthropoda</taxon>
        <taxon>Chelicerata</taxon>
        <taxon>Arachnida</taxon>
        <taxon>Acari</taxon>
        <taxon>Parasitiformes</taxon>
        <taxon>Ixodida</taxon>
        <taxon>Ixodoidea</taxon>
        <taxon>Ixodidae</taxon>
        <taxon>Ixodinae</taxon>
        <taxon>Ixodes</taxon>
    </lineage>
</organism>
<dbReference type="AlphaFoldDB" id="B7PII3"/>
<evidence type="ECO:0000313" key="4">
    <source>
        <dbReference type="Proteomes" id="UP000001555"/>
    </source>
</evidence>
<evidence type="ECO:0000256" key="1">
    <source>
        <dbReference type="SAM" id="MobiDB-lite"/>
    </source>
</evidence>
<gene>
    <name evidence="2" type="ORF">IscW_ISCW003524</name>
</gene>
<feature type="non-terminal residue" evidence="2">
    <location>
        <position position="64"/>
    </location>
</feature>
<reference evidence="2 4" key="1">
    <citation type="submission" date="2008-03" db="EMBL/GenBank/DDBJ databases">
        <title>Annotation of Ixodes scapularis.</title>
        <authorList>
            <consortium name="Ixodes scapularis Genome Project Consortium"/>
            <person name="Caler E."/>
            <person name="Hannick L.I."/>
            <person name="Bidwell S."/>
            <person name="Joardar V."/>
            <person name="Thiagarajan M."/>
            <person name="Amedeo P."/>
            <person name="Galinsky K.J."/>
            <person name="Schobel S."/>
            <person name="Inman J."/>
            <person name="Hostetler J."/>
            <person name="Miller J."/>
            <person name="Hammond M."/>
            <person name="Megy K."/>
            <person name="Lawson D."/>
            <person name="Kodira C."/>
            <person name="Sutton G."/>
            <person name="Meyer J."/>
            <person name="Hill C.A."/>
            <person name="Birren B."/>
            <person name="Nene V."/>
            <person name="Collins F."/>
            <person name="Alarcon-Chaidez F."/>
            <person name="Wikel S."/>
            <person name="Strausberg R."/>
        </authorList>
    </citation>
    <scope>NUCLEOTIDE SEQUENCE [LARGE SCALE GENOMIC DNA]</scope>
    <source>
        <strain evidence="4">Wikel</strain>
        <strain evidence="2">Wikel colony</strain>
    </source>
</reference>
<dbReference type="VEuPathDB" id="VectorBase:ISCW003524"/>
<name>B7PII3_IXOSC</name>